<proteinExistence type="predicted"/>
<feature type="compositionally biased region" description="Low complexity" evidence="6">
    <location>
        <begin position="127"/>
        <end position="138"/>
    </location>
</feature>
<evidence type="ECO:0000256" key="5">
    <source>
        <dbReference type="ARBA" id="ARBA00023242"/>
    </source>
</evidence>
<sequence length="615" mass="68366">MEPASSTPQSSSEAAVPYGHTCATCAKSKQKCTSRGGGKCVRCHRRGLECRPSLRVRKHGAKQALTLQKSQIEGKLDDLVSLLRARNAIPQAAPVRHATPADLSSEAITSTDWSSNTTAGQTYSPPSSAVQLSSVESSAPHRDADLSISCGSPLPSDGNEWDQSHENEVLDAFRTHYLRHFPFTYLAPEVSAQHLQRHRPFLWMNIEAICTKSSSEREILGQQIRQEFARKFIIDLERDLDLLQGVLTYLGWSLYHFSGKPFHQRFASAANALVADMQLDGTPKSARTMNHTTNQVHTNGCSASSTTERNNEERRAILATFIISSTISNFLKTDVVRWTPQVEDSLDSLAGQPEYRQDEIIVGIVQIRRFVEEVTQVTWKQADDGNLSFAVLSFKSLRNRFELLRSSLQPQLLSEETIQLYLHDASLQLHEIVIMHGNAVGLSAGLPHINYLKLWEGLETARSHLKPQPLSRTRIESFYVCVKDVKTIILFTLSTIDDPDFDQETVLYSNALDASQVLRDALELFERVAAESDSAGDSEGLNLFRKSAETVRATIHKWDATLRRIRGATQQATEYQATTGSDPGAGLPSDVGEASWSHGPVFPEESDWLADLFSF</sequence>
<feature type="region of interest" description="Disordered" evidence="6">
    <location>
        <begin position="571"/>
        <end position="595"/>
    </location>
</feature>
<evidence type="ECO:0000313" key="8">
    <source>
        <dbReference type="EMBL" id="KAK8868299.1"/>
    </source>
</evidence>
<gene>
    <name evidence="8" type="ORF">PGQ11_006877</name>
</gene>
<dbReference type="EMBL" id="JAPCWZ010000004">
    <property type="protein sequence ID" value="KAK8868299.1"/>
    <property type="molecule type" value="Genomic_DNA"/>
</dbReference>
<dbReference type="InterPro" id="IPR051089">
    <property type="entry name" value="prtT"/>
</dbReference>
<feature type="compositionally biased region" description="Polar residues" evidence="6">
    <location>
        <begin position="106"/>
        <end position="126"/>
    </location>
</feature>
<evidence type="ECO:0000256" key="1">
    <source>
        <dbReference type="ARBA" id="ARBA00004123"/>
    </source>
</evidence>
<organism evidence="8 9">
    <name type="scientific">Apiospora arundinis</name>
    <dbReference type="NCBI Taxonomy" id="335852"/>
    <lineage>
        <taxon>Eukaryota</taxon>
        <taxon>Fungi</taxon>
        <taxon>Dikarya</taxon>
        <taxon>Ascomycota</taxon>
        <taxon>Pezizomycotina</taxon>
        <taxon>Sordariomycetes</taxon>
        <taxon>Xylariomycetidae</taxon>
        <taxon>Amphisphaeriales</taxon>
        <taxon>Apiosporaceae</taxon>
        <taxon>Apiospora</taxon>
    </lineage>
</organism>
<keyword evidence="3" id="KW-0238">DNA-binding</keyword>
<dbReference type="InterPro" id="IPR001138">
    <property type="entry name" value="Zn2Cys6_DnaBD"/>
</dbReference>
<dbReference type="PANTHER" id="PTHR31845:SF32">
    <property type="entry name" value="MISCELLANEOUS ZN(II)2CYS6 TRANSCRIPTION FACTOR (EUROFUNG)-RELATED"/>
    <property type="match status" value="1"/>
</dbReference>
<evidence type="ECO:0000256" key="6">
    <source>
        <dbReference type="SAM" id="MobiDB-lite"/>
    </source>
</evidence>
<feature type="domain" description="Zn(2)-C6 fungal-type" evidence="7">
    <location>
        <begin position="21"/>
        <end position="50"/>
    </location>
</feature>
<dbReference type="Proteomes" id="UP001390339">
    <property type="component" value="Unassembled WGS sequence"/>
</dbReference>
<accession>A0ABR2IUM0</accession>
<protein>
    <submittedName>
        <fullName evidence="8">C6 transcription factor</fullName>
    </submittedName>
</protein>
<keyword evidence="5" id="KW-0539">Nucleus</keyword>
<keyword evidence="4" id="KW-0804">Transcription</keyword>
<feature type="region of interest" description="Disordered" evidence="6">
    <location>
        <begin position="96"/>
        <end position="162"/>
    </location>
</feature>
<comment type="subcellular location">
    <subcellularLocation>
        <location evidence="1">Nucleus</location>
    </subcellularLocation>
</comment>
<name>A0ABR2IUM0_9PEZI</name>
<evidence type="ECO:0000259" key="7">
    <source>
        <dbReference type="PROSITE" id="PS00463"/>
    </source>
</evidence>
<keyword evidence="9" id="KW-1185">Reference proteome</keyword>
<dbReference type="SUPFAM" id="SSF57701">
    <property type="entry name" value="Zn2/Cys6 DNA-binding domain"/>
    <property type="match status" value="1"/>
</dbReference>
<dbReference type="PROSITE" id="PS00463">
    <property type="entry name" value="ZN2_CY6_FUNGAL_1"/>
    <property type="match status" value="1"/>
</dbReference>
<evidence type="ECO:0000256" key="4">
    <source>
        <dbReference type="ARBA" id="ARBA00023163"/>
    </source>
</evidence>
<reference evidence="8 9" key="1">
    <citation type="journal article" date="2024" name="IMA Fungus">
        <title>Apiospora arundinis, a panoply of carbohydrate-active enzymes and secondary metabolites.</title>
        <authorList>
            <person name="Sorensen T."/>
            <person name="Petersen C."/>
            <person name="Muurmann A.T."/>
            <person name="Christiansen J.V."/>
            <person name="Brundto M.L."/>
            <person name="Overgaard C.K."/>
            <person name="Boysen A.T."/>
            <person name="Wollenberg R.D."/>
            <person name="Larsen T.O."/>
            <person name="Sorensen J.L."/>
            <person name="Nielsen K.L."/>
            <person name="Sondergaard T.E."/>
        </authorList>
    </citation>
    <scope>NUCLEOTIDE SEQUENCE [LARGE SCALE GENOMIC DNA]</scope>
    <source>
        <strain evidence="8 9">AAU 773</strain>
    </source>
</reference>
<evidence type="ECO:0000256" key="3">
    <source>
        <dbReference type="ARBA" id="ARBA00023125"/>
    </source>
</evidence>
<dbReference type="PANTHER" id="PTHR31845">
    <property type="entry name" value="FINGER DOMAIN PROTEIN, PUTATIVE-RELATED"/>
    <property type="match status" value="1"/>
</dbReference>
<keyword evidence="2" id="KW-0805">Transcription regulation</keyword>
<evidence type="ECO:0000256" key="2">
    <source>
        <dbReference type="ARBA" id="ARBA00023015"/>
    </source>
</evidence>
<evidence type="ECO:0000313" key="9">
    <source>
        <dbReference type="Proteomes" id="UP001390339"/>
    </source>
</evidence>
<comment type="caution">
    <text evidence="8">The sequence shown here is derived from an EMBL/GenBank/DDBJ whole genome shotgun (WGS) entry which is preliminary data.</text>
</comment>
<dbReference type="InterPro" id="IPR036864">
    <property type="entry name" value="Zn2-C6_fun-type_DNA-bd_sf"/>
</dbReference>